<keyword evidence="6" id="KW-1185">Reference proteome</keyword>
<dbReference type="GO" id="GO:0016491">
    <property type="term" value="F:oxidoreductase activity"/>
    <property type="evidence" value="ECO:0007669"/>
    <property type="project" value="UniProtKB-KW"/>
</dbReference>
<organism evidence="5 6">
    <name type="scientific">Puniceibacterium antarcticum</name>
    <dbReference type="NCBI Taxonomy" id="1206336"/>
    <lineage>
        <taxon>Bacteria</taxon>
        <taxon>Pseudomonadati</taxon>
        <taxon>Pseudomonadota</taxon>
        <taxon>Alphaproteobacteria</taxon>
        <taxon>Rhodobacterales</taxon>
        <taxon>Paracoccaceae</taxon>
        <taxon>Puniceibacterium</taxon>
    </lineage>
</organism>
<gene>
    <name evidence="5" type="ORF">P775_18085</name>
</gene>
<dbReference type="EMBL" id="AWWI01000121">
    <property type="protein sequence ID" value="PIL18483.1"/>
    <property type="molecule type" value="Genomic_DNA"/>
</dbReference>
<reference evidence="5 6" key="1">
    <citation type="submission" date="2013-09" db="EMBL/GenBank/DDBJ databases">
        <title>Genome sequencing of Phaeobacter antarcticus sp. nov. SM1211.</title>
        <authorList>
            <person name="Zhang X.-Y."/>
            <person name="Liu C."/>
            <person name="Chen X.-L."/>
            <person name="Xie B.-B."/>
            <person name="Qin Q.-L."/>
            <person name="Rong J.-C."/>
            <person name="Zhang Y.-Z."/>
        </authorList>
    </citation>
    <scope>NUCLEOTIDE SEQUENCE [LARGE SCALE GENOMIC DNA]</scope>
    <source>
        <strain evidence="5 6">SM1211</strain>
    </source>
</reference>
<keyword evidence="2" id="KW-0521">NADP</keyword>
<protein>
    <recommendedName>
        <fullName evidence="4">SCP2 domain-containing protein</fullName>
    </recommendedName>
</protein>
<dbReference type="RefSeq" id="WP_099912147.1">
    <property type="nucleotide sequence ID" value="NZ_AWWI01000121.1"/>
</dbReference>
<evidence type="ECO:0000256" key="3">
    <source>
        <dbReference type="ARBA" id="ARBA00023002"/>
    </source>
</evidence>
<sequence length="96" mass="9971">MSDYMSEAMKALNEKMAGADFDGTAKFDVTGEGSFMLDSTGAHAGDGDSDVTLKADADTFRAIFEGDLNPTNAFMSGKLAIDGDMGMAMKLASVLG</sequence>
<dbReference type="AlphaFoldDB" id="A0A2G8RAG1"/>
<dbReference type="Pfam" id="PF02036">
    <property type="entry name" value="SCP2"/>
    <property type="match status" value="1"/>
</dbReference>
<dbReference type="Gene3D" id="3.30.1050.10">
    <property type="entry name" value="SCP2 sterol-binding domain"/>
    <property type="match status" value="1"/>
</dbReference>
<dbReference type="InterPro" id="IPR003033">
    <property type="entry name" value="SCP2_sterol-bd_dom"/>
</dbReference>
<dbReference type="OrthoDB" id="9809312at2"/>
<feature type="domain" description="SCP2" evidence="4">
    <location>
        <begin position="19"/>
        <end position="95"/>
    </location>
</feature>
<proteinExistence type="inferred from homology"/>
<evidence type="ECO:0000313" key="6">
    <source>
        <dbReference type="Proteomes" id="UP000231259"/>
    </source>
</evidence>
<dbReference type="InterPro" id="IPR051935">
    <property type="entry name" value="HSDL2"/>
</dbReference>
<evidence type="ECO:0000256" key="1">
    <source>
        <dbReference type="ARBA" id="ARBA00006484"/>
    </source>
</evidence>
<evidence type="ECO:0000259" key="4">
    <source>
        <dbReference type="Pfam" id="PF02036"/>
    </source>
</evidence>
<comment type="caution">
    <text evidence="5">The sequence shown here is derived from an EMBL/GenBank/DDBJ whole genome shotgun (WGS) entry which is preliminary data.</text>
</comment>
<dbReference type="InterPro" id="IPR036527">
    <property type="entry name" value="SCP2_sterol-bd_dom_sf"/>
</dbReference>
<dbReference type="SUPFAM" id="SSF55718">
    <property type="entry name" value="SCP-like"/>
    <property type="match status" value="1"/>
</dbReference>
<keyword evidence="3" id="KW-0560">Oxidoreductase</keyword>
<evidence type="ECO:0000313" key="5">
    <source>
        <dbReference type="EMBL" id="PIL18483.1"/>
    </source>
</evidence>
<dbReference type="PANTHER" id="PTHR42808">
    <property type="entry name" value="HYDROXYSTEROID DEHYDROGENASE-LIKE PROTEIN 2"/>
    <property type="match status" value="1"/>
</dbReference>
<comment type="similarity">
    <text evidence="1">Belongs to the short-chain dehydrogenases/reductases (SDR) family.</text>
</comment>
<dbReference type="PANTHER" id="PTHR42808:SF3">
    <property type="entry name" value="HYDROXYSTEROID DEHYDROGENASE-LIKE PROTEIN 2"/>
    <property type="match status" value="1"/>
</dbReference>
<name>A0A2G8RAG1_9RHOB</name>
<accession>A0A2G8RAG1</accession>
<dbReference type="Proteomes" id="UP000231259">
    <property type="component" value="Unassembled WGS sequence"/>
</dbReference>
<evidence type="ECO:0000256" key="2">
    <source>
        <dbReference type="ARBA" id="ARBA00022857"/>
    </source>
</evidence>